<dbReference type="AlphaFoldDB" id="A0A1E1WTM6"/>
<evidence type="ECO:0000256" key="1">
    <source>
        <dbReference type="ARBA" id="ARBA00022670"/>
    </source>
</evidence>
<evidence type="ECO:0000256" key="7">
    <source>
        <dbReference type="ARBA" id="ARBA00022918"/>
    </source>
</evidence>
<organism evidence="9">
    <name type="scientific">Pectinophora gossypiella</name>
    <name type="common">Cotton pink bollworm</name>
    <name type="synonym">Depressaria gossypiella</name>
    <dbReference type="NCBI Taxonomy" id="13191"/>
    <lineage>
        <taxon>Eukaryota</taxon>
        <taxon>Metazoa</taxon>
        <taxon>Ecdysozoa</taxon>
        <taxon>Arthropoda</taxon>
        <taxon>Hexapoda</taxon>
        <taxon>Insecta</taxon>
        <taxon>Pterygota</taxon>
        <taxon>Neoptera</taxon>
        <taxon>Endopterygota</taxon>
        <taxon>Lepidoptera</taxon>
        <taxon>Glossata</taxon>
        <taxon>Ditrysia</taxon>
        <taxon>Gelechioidea</taxon>
        <taxon>Gelechiidae</taxon>
        <taxon>Apatetrinae</taxon>
        <taxon>Pectinophora</taxon>
    </lineage>
</organism>
<evidence type="ECO:0000256" key="2">
    <source>
        <dbReference type="ARBA" id="ARBA00022679"/>
    </source>
</evidence>
<dbReference type="SUPFAM" id="SSF56672">
    <property type="entry name" value="DNA/RNA polymerases"/>
    <property type="match status" value="1"/>
</dbReference>
<keyword evidence="2" id="KW-0808">Transferase</keyword>
<evidence type="ECO:0000256" key="5">
    <source>
        <dbReference type="ARBA" id="ARBA00022759"/>
    </source>
</evidence>
<dbReference type="GO" id="GO:0006508">
    <property type="term" value="P:proteolysis"/>
    <property type="evidence" value="ECO:0007669"/>
    <property type="project" value="UniProtKB-KW"/>
</dbReference>
<dbReference type="GO" id="GO:0003964">
    <property type="term" value="F:RNA-directed DNA polymerase activity"/>
    <property type="evidence" value="ECO:0007669"/>
    <property type="project" value="UniProtKB-KW"/>
</dbReference>
<evidence type="ECO:0000259" key="8">
    <source>
        <dbReference type="PROSITE" id="PS50878"/>
    </source>
</evidence>
<dbReference type="InterPro" id="IPR000477">
    <property type="entry name" value="RT_dom"/>
</dbReference>
<evidence type="ECO:0000256" key="4">
    <source>
        <dbReference type="ARBA" id="ARBA00022722"/>
    </source>
</evidence>
<dbReference type="InterPro" id="IPR043502">
    <property type="entry name" value="DNA/RNA_pol_sf"/>
</dbReference>
<evidence type="ECO:0000313" key="9">
    <source>
        <dbReference type="EMBL" id="JAT90338.1"/>
    </source>
</evidence>
<dbReference type="GO" id="GO:0004519">
    <property type="term" value="F:endonuclease activity"/>
    <property type="evidence" value="ECO:0007669"/>
    <property type="project" value="UniProtKB-KW"/>
</dbReference>
<feature type="non-terminal residue" evidence="9">
    <location>
        <position position="1"/>
    </location>
</feature>
<keyword evidence="7" id="KW-0695">RNA-directed DNA polymerase</keyword>
<dbReference type="EMBL" id="GDQN01000716">
    <property type="protein sequence ID" value="JAT90338.1"/>
    <property type="molecule type" value="Transcribed_RNA"/>
</dbReference>
<dbReference type="Pfam" id="PF00078">
    <property type="entry name" value="RVT_1"/>
    <property type="match status" value="1"/>
</dbReference>
<proteinExistence type="predicted"/>
<dbReference type="InterPro" id="IPR043128">
    <property type="entry name" value="Rev_trsase/Diguanyl_cyclase"/>
</dbReference>
<dbReference type="OrthoDB" id="115435at2759"/>
<dbReference type="PANTHER" id="PTHR24559:SF444">
    <property type="entry name" value="REVERSE TRANSCRIPTASE DOMAIN-CONTAINING PROTEIN"/>
    <property type="match status" value="1"/>
</dbReference>
<gene>
    <name evidence="9" type="ORF">g.19367</name>
</gene>
<dbReference type="CDD" id="cd01647">
    <property type="entry name" value="RT_LTR"/>
    <property type="match status" value="1"/>
</dbReference>
<evidence type="ECO:0000256" key="6">
    <source>
        <dbReference type="ARBA" id="ARBA00022801"/>
    </source>
</evidence>
<sequence length="348" mass="39293">EHVVVYKTNDKLSILSKTDCSTSSILLHVSEHKLICGLTEIGIYSIPKYDGDLFIEPSLCLRSECQYEIIQCVVRLDDGKGKMVIKGLDSSGFNLPQDALLIRALPLNEVEICKVNKVDISMDSDTISSIETDKINVDKNIEVKDLQTLTDLINEYRDCFAFSIKELGCVSSVEMDIKLSDSTPVVYRPYRLSHPEREVVRGMVQELEESGIIEPSSSDYASPIILVKKKTGDYRLCVDFRALNKKTLKEHYPLPRIDDQLDNLSGYKYYTSLDLASGYYQIPLKSTSKHLTAFITPDGHYEFNRMPFGLVNAPSTFQKAINNILGNARFKEAFAYMDDVIIPSRTVE</sequence>
<feature type="domain" description="Reverse transcriptase" evidence="8">
    <location>
        <begin position="208"/>
        <end position="348"/>
    </location>
</feature>
<keyword evidence="4" id="KW-0540">Nuclease</keyword>
<reference evidence="9" key="1">
    <citation type="submission" date="2015-09" db="EMBL/GenBank/DDBJ databases">
        <title>De novo assembly of Pectinophora gossypiella (Pink Bollworm) gut transcriptome.</title>
        <authorList>
            <person name="Tassone E.E."/>
        </authorList>
    </citation>
    <scope>NUCLEOTIDE SEQUENCE</scope>
</reference>
<name>A0A1E1WTM6_PECGO</name>
<feature type="non-terminal residue" evidence="9">
    <location>
        <position position="348"/>
    </location>
</feature>
<protein>
    <recommendedName>
        <fullName evidence="8">Reverse transcriptase domain-containing protein</fullName>
    </recommendedName>
</protein>
<dbReference type="Gene3D" id="3.10.10.10">
    <property type="entry name" value="HIV Type 1 Reverse Transcriptase, subunit A, domain 1"/>
    <property type="match status" value="1"/>
</dbReference>
<dbReference type="PROSITE" id="PS50878">
    <property type="entry name" value="RT_POL"/>
    <property type="match status" value="1"/>
</dbReference>
<dbReference type="FunFam" id="3.10.10.10:FF:000007">
    <property type="entry name" value="Retrovirus-related Pol polyprotein from transposon 17.6-like Protein"/>
    <property type="match status" value="1"/>
</dbReference>
<keyword evidence="1" id="KW-0645">Protease</keyword>
<dbReference type="GO" id="GO:0008233">
    <property type="term" value="F:peptidase activity"/>
    <property type="evidence" value="ECO:0007669"/>
    <property type="project" value="UniProtKB-KW"/>
</dbReference>
<keyword evidence="5" id="KW-0255">Endonuclease</keyword>
<keyword evidence="6" id="KW-0378">Hydrolase</keyword>
<dbReference type="InterPro" id="IPR053134">
    <property type="entry name" value="RNA-dir_DNA_polymerase"/>
</dbReference>
<evidence type="ECO:0000256" key="3">
    <source>
        <dbReference type="ARBA" id="ARBA00022695"/>
    </source>
</evidence>
<dbReference type="Gene3D" id="3.30.70.270">
    <property type="match status" value="1"/>
</dbReference>
<dbReference type="PANTHER" id="PTHR24559">
    <property type="entry name" value="TRANSPOSON TY3-I GAG-POL POLYPROTEIN"/>
    <property type="match status" value="1"/>
</dbReference>
<keyword evidence="3" id="KW-0548">Nucleotidyltransferase</keyword>
<accession>A0A1E1WTM6</accession>